<dbReference type="GO" id="GO:0016491">
    <property type="term" value="F:oxidoreductase activity"/>
    <property type="evidence" value="ECO:0007669"/>
    <property type="project" value="UniProtKB-KW"/>
</dbReference>
<dbReference type="Proteomes" id="UP000256780">
    <property type="component" value="Chromosome CBM2587_a"/>
</dbReference>
<name>A0A975WTP3_9BURK</name>
<accession>A0A975WTP3</accession>
<evidence type="ECO:0000256" key="1">
    <source>
        <dbReference type="ARBA" id="ARBA00007637"/>
    </source>
</evidence>
<dbReference type="Pfam" id="PF01370">
    <property type="entry name" value="Epimerase"/>
    <property type="match status" value="1"/>
</dbReference>
<proteinExistence type="inferred from homology"/>
<dbReference type="InterPro" id="IPR001509">
    <property type="entry name" value="Epimerase_deHydtase"/>
</dbReference>
<sequence length="273" mass="30030">MPEPRLPIVVLTGAAGRLAQHVRPMLASACREVRLCDVRPVTPQAANETAFQCALDDASQLPALLDGADMVVHFAGYPREAAWDVILPANVASVANLWEAARAARVQRMIYASSNHAMGLYPRAVTVGAEDLPRPDSRYGVSKVFMEAVAGLYAQKFGLKGFGMRIGHCSAEPLDARMLAHWISPRDLAQLVRVGMEADYDEAIVYGASDNSQTWWDNSRAHALGYRPQDSADRYRDALQHKVSHDPLAEHFQGGDFAAAEFNRDRSPFDVDR</sequence>
<comment type="similarity">
    <text evidence="1">Belongs to the NAD(P)-dependent epimerase/dehydratase family.</text>
</comment>
<gene>
    <name evidence="5" type="ORF">CBM2587_A110068</name>
</gene>
<evidence type="ECO:0000259" key="4">
    <source>
        <dbReference type="Pfam" id="PF01370"/>
    </source>
</evidence>
<keyword evidence="3" id="KW-0520">NAD</keyword>
<dbReference type="InterPro" id="IPR036291">
    <property type="entry name" value="NAD(P)-bd_dom_sf"/>
</dbReference>
<protein>
    <recommendedName>
        <fullName evidence="4">NAD-dependent epimerase/dehydratase domain-containing protein</fullName>
    </recommendedName>
</protein>
<dbReference type="PANTHER" id="PTHR43103">
    <property type="entry name" value="NUCLEOSIDE-DIPHOSPHATE-SUGAR EPIMERASE"/>
    <property type="match status" value="1"/>
</dbReference>
<evidence type="ECO:0000313" key="6">
    <source>
        <dbReference type="Proteomes" id="UP000256780"/>
    </source>
</evidence>
<keyword evidence="2" id="KW-0560">Oxidoreductase</keyword>
<dbReference type="Gene3D" id="3.40.50.720">
    <property type="entry name" value="NAD(P)-binding Rossmann-like Domain"/>
    <property type="match status" value="1"/>
</dbReference>
<organism evidence="5 6">
    <name type="scientific">Cupriavidus taiwanensis</name>
    <dbReference type="NCBI Taxonomy" id="164546"/>
    <lineage>
        <taxon>Bacteria</taxon>
        <taxon>Pseudomonadati</taxon>
        <taxon>Pseudomonadota</taxon>
        <taxon>Betaproteobacteria</taxon>
        <taxon>Burkholderiales</taxon>
        <taxon>Burkholderiaceae</taxon>
        <taxon>Cupriavidus</taxon>
    </lineage>
</organism>
<reference evidence="5 6" key="1">
    <citation type="submission" date="2018-01" db="EMBL/GenBank/DDBJ databases">
        <authorList>
            <person name="Clerissi C."/>
        </authorList>
    </citation>
    <scope>NUCLEOTIDE SEQUENCE [LARGE SCALE GENOMIC DNA]</scope>
    <source>
        <strain evidence="5">Cupriavidus sp. LMG 19464</strain>
    </source>
</reference>
<comment type="caution">
    <text evidence="5">The sequence shown here is derived from an EMBL/GenBank/DDBJ whole genome shotgun (WGS) entry which is preliminary data.</text>
</comment>
<dbReference type="EMBL" id="OFSQ01000003">
    <property type="protein sequence ID" value="SOY43853.1"/>
    <property type="molecule type" value="Genomic_DNA"/>
</dbReference>
<dbReference type="RefSeq" id="WP_174076933.1">
    <property type="nucleotide sequence ID" value="NZ_JABTYD010000002.1"/>
</dbReference>
<evidence type="ECO:0000256" key="3">
    <source>
        <dbReference type="ARBA" id="ARBA00023027"/>
    </source>
</evidence>
<evidence type="ECO:0000256" key="2">
    <source>
        <dbReference type="ARBA" id="ARBA00023002"/>
    </source>
</evidence>
<dbReference type="AlphaFoldDB" id="A0A975WTP3"/>
<evidence type="ECO:0000313" key="5">
    <source>
        <dbReference type="EMBL" id="SOY43853.1"/>
    </source>
</evidence>
<dbReference type="PANTHER" id="PTHR43103:SF5">
    <property type="entry name" value="4-EPIMERASE, PUTATIVE (AFU_ORTHOLOGUE AFUA_7G00360)-RELATED"/>
    <property type="match status" value="1"/>
</dbReference>
<feature type="domain" description="NAD-dependent epimerase/dehydratase" evidence="4">
    <location>
        <begin position="9"/>
        <end position="184"/>
    </location>
</feature>
<dbReference type="SUPFAM" id="SSF51735">
    <property type="entry name" value="NAD(P)-binding Rossmann-fold domains"/>
    <property type="match status" value="1"/>
</dbReference>